<name>A0ABR3RVQ3_9PLEO</name>
<evidence type="ECO:0000256" key="1">
    <source>
        <dbReference type="ARBA" id="ARBA00022723"/>
    </source>
</evidence>
<dbReference type="InterPro" id="IPR051610">
    <property type="entry name" value="GPI/OXD"/>
</dbReference>
<evidence type="ECO:0000313" key="5">
    <source>
        <dbReference type="EMBL" id="KAL1608037.1"/>
    </source>
</evidence>
<feature type="region of interest" description="Disordered" evidence="2">
    <location>
        <begin position="22"/>
        <end position="75"/>
    </location>
</feature>
<dbReference type="SUPFAM" id="SSF51182">
    <property type="entry name" value="RmlC-like cupins"/>
    <property type="match status" value="1"/>
</dbReference>
<feature type="domain" description="Cupin type-1" evidence="4">
    <location>
        <begin position="319"/>
        <end position="460"/>
    </location>
</feature>
<dbReference type="NCBIfam" id="TIGR03404">
    <property type="entry name" value="bicupin_oxalic"/>
    <property type="match status" value="1"/>
</dbReference>
<dbReference type="InterPro" id="IPR014710">
    <property type="entry name" value="RmlC-like_jellyroll"/>
</dbReference>
<dbReference type="EMBL" id="JAKJXO020000003">
    <property type="protein sequence ID" value="KAL1608037.1"/>
    <property type="molecule type" value="Genomic_DNA"/>
</dbReference>
<gene>
    <name evidence="5" type="ORF">SLS60_002976</name>
</gene>
<dbReference type="CDD" id="cd20305">
    <property type="entry name" value="cupin_OxDC_C"/>
    <property type="match status" value="1"/>
</dbReference>
<feature type="chain" id="PRO_5046342619" description="Cupin type-1 domain-containing protein" evidence="3">
    <location>
        <begin position="18"/>
        <end position="486"/>
    </location>
</feature>
<dbReference type="InterPro" id="IPR017774">
    <property type="entry name" value="Bicupin_oxalate_deCO2ase/Oxase"/>
</dbReference>
<feature type="compositionally biased region" description="Polar residues" evidence="2">
    <location>
        <begin position="51"/>
        <end position="62"/>
    </location>
</feature>
<proteinExistence type="predicted"/>
<keyword evidence="1" id="KW-0479">Metal-binding</keyword>
<dbReference type="CDD" id="cd20304">
    <property type="entry name" value="cupin_OxDC_N"/>
    <property type="match status" value="1"/>
</dbReference>
<organism evidence="5 6">
    <name type="scientific">Paraconiothyrium brasiliense</name>
    <dbReference type="NCBI Taxonomy" id="300254"/>
    <lineage>
        <taxon>Eukaryota</taxon>
        <taxon>Fungi</taxon>
        <taxon>Dikarya</taxon>
        <taxon>Ascomycota</taxon>
        <taxon>Pezizomycotina</taxon>
        <taxon>Dothideomycetes</taxon>
        <taxon>Pleosporomycetidae</taxon>
        <taxon>Pleosporales</taxon>
        <taxon>Massarineae</taxon>
        <taxon>Didymosphaeriaceae</taxon>
        <taxon>Paraconiothyrium</taxon>
    </lineage>
</organism>
<dbReference type="PANTHER" id="PTHR35848:SF9">
    <property type="entry name" value="SLL1358 PROTEIN"/>
    <property type="match status" value="1"/>
</dbReference>
<protein>
    <recommendedName>
        <fullName evidence="4">Cupin type-1 domain-containing protein</fullName>
    </recommendedName>
</protein>
<dbReference type="InterPro" id="IPR006045">
    <property type="entry name" value="Cupin_1"/>
</dbReference>
<comment type="caution">
    <text evidence="5">The sequence shown here is derived from an EMBL/GenBank/DDBJ whole genome shotgun (WGS) entry which is preliminary data.</text>
</comment>
<feature type="domain" description="Cupin type-1" evidence="4">
    <location>
        <begin position="138"/>
        <end position="280"/>
    </location>
</feature>
<accession>A0ABR3RVQ3</accession>
<dbReference type="Pfam" id="PF00190">
    <property type="entry name" value="Cupin_1"/>
    <property type="match status" value="2"/>
</dbReference>
<dbReference type="InterPro" id="IPR011051">
    <property type="entry name" value="RmlC_Cupin_sf"/>
</dbReference>
<evidence type="ECO:0000256" key="2">
    <source>
        <dbReference type="SAM" id="MobiDB-lite"/>
    </source>
</evidence>
<dbReference type="Proteomes" id="UP001521785">
    <property type="component" value="Unassembled WGS sequence"/>
</dbReference>
<evidence type="ECO:0000259" key="4">
    <source>
        <dbReference type="SMART" id="SM00835"/>
    </source>
</evidence>
<dbReference type="Gene3D" id="2.60.120.10">
    <property type="entry name" value="Jelly Rolls"/>
    <property type="match status" value="2"/>
</dbReference>
<keyword evidence="3" id="KW-0732">Signal</keyword>
<dbReference type="PANTHER" id="PTHR35848">
    <property type="entry name" value="OXALATE-BINDING PROTEIN"/>
    <property type="match status" value="1"/>
</dbReference>
<evidence type="ECO:0000256" key="3">
    <source>
        <dbReference type="SAM" id="SignalP"/>
    </source>
</evidence>
<feature type="signal peptide" evidence="3">
    <location>
        <begin position="1"/>
        <end position="17"/>
    </location>
</feature>
<reference evidence="5 6" key="1">
    <citation type="submission" date="2024-02" db="EMBL/GenBank/DDBJ databases">
        <title>De novo assembly and annotation of 12 fungi associated with fruit tree decline syndrome in Ontario, Canada.</title>
        <authorList>
            <person name="Sulman M."/>
            <person name="Ellouze W."/>
            <person name="Ilyukhin E."/>
        </authorList>
    </citation>
    <scope>NUCLEOTIDE SEQUENCE [LARGE SCALE GENOMIC DNA]</scope>
    <source>
        <strain evidence="5 6">M42-189</strain>
    </source>
</reference>
<evidence type="ECO:0000313" key="6">
    <source>
        <dbReference type="Proteomes" id="UP001521785"/>
    </source>
</evidence>
<dbReference type="SMART" id="SM00835">
    <property type="entry name" value="Cupin_1"/>
    <property type="match status" value="2"/>
</dbReference>
<sequence>MKSLQASLLICISQTWAAPAPQASSSAVDPVFGPPGASGSLRPSPDLVGYDSSNHVSKSPSTEIPPDEFELAPGQSDDADLGLFIDLSKVKNPQPIRGGTTGPTDPGPRTEAYDRLNSDLFIPPGTDSGDVANAKWPFALSHNRHGLAGAGWARNQNQDQLPIATAMAGVDMRLSPNAYRELHWHKSAEWALMLNGSARIAAVNEDGQNFIDDVTEGDVWFFPAGIPHSIQAFENGCEFLLVFSDGAFSEENTFLITELIDRTPETVVAKNFRTSLDTFKNAPDKQLWIFPGTPAPEDIEKQNQTGPAGLIPKENTYSFHWSEQQPYRVPGGSIKILDPETFPIASGFSAALVTVEPGAMREMHWHTTSDEWTYFIQGQARLTVYQAPSSSRTFDFSAGDVGYVPVPNAHYLENTGNETLIFLEVLRASRYADISVNQWLGITPKQVVKDHLKVEDAFLDTLPKVKPFIVPGNKDLLTTNFTGSPL</sequence>
<keyword evidence="6" id="KW-1185">Reference proteome</keyword>